<name>A0A7J6Y216_TRYCR</name>
<organism evidence="2 3">
    <name type="scientific">Trypanosoma cruzi</name>
    <dbReference type="NCBI Taxonomy" id="5693"/>
    <lineage>
        <taxon>Eukaryota</taxon>
        <taxon>Discoba</taxon>
        <taxon>Euglenozoa</taxon>
        <taxon>Kinetoplastea</taxon>
        <taxon>Metakinetoplastina</taxon>
        <taxon>Trypanosomatida</taxon>
        <taxon>Trypanosomatidae</taxon>
        <taxon>Trypanosoma</taxon>
        <taxon>Schizotrypanum</taxon>
    </lineage>
</organism>
<dbReference type="Gene3D" id="3.40.50.150">
    <property type="entry name" value="Vaccinia Virus protein VP39"/>
    <property type="match status" value="1"/>
</dbReference>
<dbReference type="EMBL" id="JABDHM010000047">
    <property type="protein sequence ID" value="KAF5220719.1"/>
    <property type="molecule type" value="Genomic_DNA"/>
</dbReference>
<protein>
    <recommendedName>
        <fullName evidence="4">Methyltransferase domain containing protein</fullName>
    </recommendedName>
</protein>
<comment type="caution">
    <text evidence="2">The sequence shown here is derived from an EMBL/GenBank/DDBJ whole genome shotgun (WGS) entry which is preliminary data.</text>
</comment>
<sequence length="579" mass="65795">MTFFFIAVFYFIFIKPTFAVVAFLSLPPRSLLFFFSSFCICVCICATSPFIFDCGGRQHQKKKKKKKAEGGMTIQRDAADEDCGDLLRAVEERIPCEIRCHFTGMASYRQLREGNEGESTFVSHPMKRFREFTCEKEVCVESCISHVLSCMACQILKGYYVLWAETLVNVVMYEPFVSRTERRRRGHAKTQTTTTNKEIRGRHQLIFHTLQIVDKAAYKHPLQHSFALQSVCRPGRVLQLECYPYHMIHFGLLIYALWRSPDEVFSAIRNMPRQKKVNTPLEKGACMTETATMSLTPLHFPLLATTEDSSVLILGLGGNVIGNCLDSALPVDVSIDVVEVEPAVFETCQKHGQVPPCSEVRTKKENETTRVWVVRKGRQRHPNYRFIIGDARVVLQEDKTNQKAEGKGPLHDRCYSLVFLDCYDPEKERMMHDGSLIDVCQSRLCPGGALIVNAHILPTREALEEQFLSRGFASVQVLRVAGCVQSIVVCLARDKASARSPNEEKSNKREGGQQQIGRLDRFCVRHARHLASYIQYASRADPGMCRLFRSGFSLDANWLRSSRSVEGASCNTRVWEHYD</sequence>
<evidence type="ECO:0008006" key="4">
    <source>
        <dbReference type="Google" id="ProtNLM"/>
    </source>
</evidence>
<dbReference type="AlphaFoldDB" id="A0A7J6Y216"/>
<dbReference type="PANTHER" id="PTHR39963">
    <property type="entry name" value="SLL0983 PROTEIN"/>
    <property type="match status" value="1"/>
</dbReference>
<feature type="transmembrane region" description="Helical" evidence="1">
    <location>
        <begin position="29"/>
        <end position="52"/>
    </location>
</feature>
<proteinExistence type="predicted"/>
<dbReference type="SUPFAM" id="SSF53335">
    <property type="entry name" value="S-adenosyl-L-methionine-dependent methyltransferases"/>
    <property type="match status" value="1"/>
</dbReference>
<reference evidence="2 3" key="1">
    <citation type="journal article" date="2019" name="Genome Biol. Evol.">
        <title>Nanopore Sequencing Significantly Improves Genome Assembly of the Protozoan Parasite Trypanosoma cruzi.</title>
        <authorList>
            <person name="Diaz-Viraque F."/>
            <person name="Pita S."/>
            <person name="Greif G."/>
            <person name="de Souza R.C.M."/>
            <person name="Iraola G."/>
            <person name="Robello C."/>
        </authorList>
    </citation>
    <scope>NUCLEOTIDE SEQUENCE [LARGE SCALE GENOMIC DNA]</scope>
    <source>
        <strain evidence="2 3">Berenice</strain>
    </source>
</reference>
<keyword evidence="1" id="KW-0812">Transmembrane</keyword>
<dbReference type="InterPro" id="IPR029063">
    <property type="entry name" value="SAM-dependent_MTases_sf"/>
</dbReference>
<evidence type="ECO:0000313" key="3">
    <source>
        <dbReference type="Proteomes" id="UP000583944"/>
    </source>
</evidence>
<accession>A0A7J6Y216</accession>
<evidence type="ECO:0000313" key="2">
    <source>
        <dbReference type="EMBL" id="KAF5220719.1"/>
    </source>
</evidence>
<evidence type="ECO:0000256" key="1">
    <source>
        <dbReference type="SAM" id="Phobius"/>
    </source>
</evidence>
<dbReference type="Proteomes" id="UP000583944">
    <property type="component" value="Unassembled WGS sequence"/>
</dbReference>
<dbReference type="VEuPathDB" id="TriTrypDB:ECC02_006291"/>
<dbReference type="PANTHER" id="PTHR39963:SF1">
    <property type="entry name" value="MNMC-LIKE METHYLTRANSFERASE DOMAIN-CONTAINING PROTEIN"/>
    <property type="match status" value="1"/>
</dbReference>
<gene>
    <name evidence="2" type="ORF">ECC02_006291</name>
</gene>
<keyword evidence="1" id="KW-0472">Membrane</keyword>
<dbReference type="VEuPathDB" id="TriTrypDB:BCY84_15827"/>
<keyword evidence="1" id="KW-1133">Transmembrane helix</keyword>